<feature type="domain" description="Chalcone/stilbene synthase C-terminal" evidence="4">
    <location>
        <begin position="227"/>
        <end position="356"/>
    </location>
</feature>
<evidence type="ECO:0000256" key="1">
    <source>
        <dbReference type="ARBA" id="ARBA00005531"/>
    </source>
</evidence>
<comment type="similarity">
    <text evidence="1">Belongs to the thiolase-like superfamily. Chalcone/stilbene synthases family.</text>
</comment>
<dbReference type="Pfam" id="PF00195">
    <property type="entry name" value="Chal_sti_synt_N"/>
    <property type="match status" value="1"/>
</dbReference>
<dbReference type="EMBL" id="JAXCLX010000001">
    <property type="protein sequence ID" value="MDY0870704.1"/>
    <property type="molecule type" value="Genomic_DNA"/>
</dbReference>
<dbReference type="Pfam" id="PF02797">
    <property type="entry name" value="Chal_sti_synt_C"/>
    <property type="match status" value="1"/>
</dbReference>
<evidence type="ECO:0000259" key="4">
    <source>
        <dbReference type="Pfam" id="PF02797"/>
    </source>
</evidence>
<dbReference type="Gene3D" id="3.40.47.10">
    <property type="match status" value="2"/>
</dbReference>
<keyword evidence="2" id="KW-0808">Transferase</keyword>
<gene>
    <name evidence="5" type="ORF">SMD31_02180</name>
</gene>
<dbReference type="RefSeq" id="WP_320499019.1">
    <property type="nucleotide sequence ID" value="NZ_JAXCLX010000001.1"/>
</dbReference>
<dbReference type="InterPro" id="IPR012328">
    <property type="entry name" value="Chalcone/stilbene_synt_C"/>
</dbReference>
<evidence type="ECO:0000313" key="5">
    <source>
        <dbReference type="EMBL" id="MDY0870704.1"/>
    </source>
</evidence>
<organism evidence="5 6">
    <name type="scientific">Dongia rigui</name>
    <dbReference type="NCBI Taxonomy" id="940149"/>
    <lineage>
        <taxon>Bacteria</taxon>
        <taxon>Pseudomonadati</taxon>
        <taxon>Pseudomonadota</taxon>
        <taxon>Alphaproteobacteria</taxon>
        <taxon>Rhodospirillales</taxon>
        <taxon>Dongiaceae</taxon>
        <taxon>Dongia</taxon>
    </lineage>
</organism>
<protein>
    <submittedName>
        <fullName evidence="5">Type III polyketide synthase</fullName>
    </submittedName>
</protein>
<accession>A0ABU5DTQ7</accession>
<keyword evidence="6" id="KW-1185">Reference proteome</keyword>
<reference evidence="5 6" key="1">
    <citation type="journal article" date="2013" name="Antonie Van Leeuwenhoek">
        <title>Dongia rigui sp. nov., isolated from freshwater of a large wetland in Korea.</title>
        <authorList>
            <person name="Baik K.S."/>
            <person name="Hwang Y.M."/>
            <person name="Choi J.S."/>
            <person name="Kwon J."/>
            <person name="Seong C.N."/>
        </authorList>
    </citation>
    <scope>NUCLEOTIDE SEQUENCE [LARGE SCALE GENOMIC DNA]</scope>
    <source>
        <strain evidence="5 6">04SU4-P</strain>
    </source>
</reference>
<dbReference type="PANTHER" id="PTHR11877">
    <property type="entry name" value="HYDROXYMETHYLGLUTARYL-COA SYNTHASE"/>
    <property type="match status" value="1"/>
</dbReference>
<evidence type="ECO:0000259" key="3">
    <source>
        <dbReference type="Pfam" id="PF00195"/>
    </source>
</evidence>
<dbReference type="InterPro" id="IPR016039">
    <property type="entry name" value="Thiolase-like"/>
</dbReference>
<name>A0ABU5DTQ7_9PROT</name>
<proteinExistence type="inferred from homology"/>
<evidence type="ECO:0000256" key="2">
    <source>
        <dbReference type="ARBA" id="ARBA00022679"/>
    </source>
</evidence>
<comment type="caution">
    <text evidence="5">The sequence shown here is derived from an EMBL/GenBank/DDBJ whole genome shotgun (WGS) entry which is preliminary data.</text>
</comment>
<dbReference type="PANTHER" id="PTHR11877:SF46">
    <property type="entry name" value="TYPE III POLYKETIDE SYNTHASE A"/>
    <property type="match status" value="1"/>
</dbReference>
<evidence type="ECO:0000313" key="6">
    <source>
        <dbReference type="Proteomes" id="UP001271769"/>
    </source>
</evidence>
<dbReference type="InterPro" id="IPR011141">
    <property type="entry name" value="Polyketide_synthase_type-III"/>
</dbReference>
<sequence>MTHSHKAHINRIGVAVPAHDVHDGFLAHARALLDNERTARLFDRAARRSGIAHRFSHMPVAEAGAPAVDATGFYRYGDFPTTAQRMEQYVPQALTLAEQAIAKLELGKDIAAVTHLIVASCTGFSAPGLDLQLVWRLGLSPQVERQLIGFMGCSAAIPALRAAHHIVRAQPDARVLVVNVEICTLHFQATADLETMLSFLLFGDGCAAALVTAEAQGIALEDFRSVIIPQTDDLITWTIGDQGFEMFLSGQVPGRITQALRQEAGRSDDGGILRGEGTQSIDLWAVHAGGRSILDAVEVGLALPSAALEHSRAILNDFGNMSSATIMFVLQRMLQTARQKERGMAMAFGPGMVAETARFSMAA</sequence>
<dbReference type="Proteomes" id="UP001271769">
    <property type="component" value="Unassembled WGS sequence"/>
</dbReference>
<dbReference type="SUPFAM" id="SSF53901">
    <property type="entry name" value="Thiolase-like"/>
    <property type="match status" value="2"/>
</dbReference>
<dbReference type="PIRSF" id="PIRSF000451">
    <property type="entry name" value="PKS_III"/>
    <property type="match status" value="1"/>
</dbReference>
<feature type="domain" description="Chalcone/stilbene synthase N-terminal" evidence="3">
    <location>
        <begin position="9"/>
        <end position="214"/>
    </location>
</feature>
<dbReference type="CDD" id="cd00831">
    <property type="entry name" value="CHS_like"/>
    <property type="match status" value="1"/>
</dbReference>
<dbReference type="InterPro" id="IPR001099">
    <property type="entry name" value="Chalcone/stilbene_synt_N"/>
</dbReference>